<accession>A0AA39PSK7</accession>
<sequence>MYKCRQWNSLLSWILSSRKKEHKGEGHAMLAHYIDRKNRNWKQSLLAIQFKRDRRASSPFLDFKFVYASNGDLAWRDTSRLSSSTIGASDRPFQQMLVARKLGIIGTQGNDTEDQRKLHTMTPSANNANYIRPRRSRVRCSA</sequence>
<organism evidence="1 2">
    <name type="scientific">Armillaria luteobubalina</name>
    <dbReference type="NCBI Taxonomy" id="153913"/>
    <lineage>
        <taxon>Eukaryota</taxon>
        <taxon>Fungi</taxon>
        <taxon>Dikarya</taxon>
        <taxon>Basidiomycota</taxon>
        <taxon>Agaricomycotina</taxon>
        <taxon>Agaricomycetes</taxon>
        <taxon>Agaricomycetidae</taxon>
        <taxon>Agaricales</taxon>
        <taxon>Marasmiineae</taxon>
        <taxon>Physalacriaceae</taxon>
        <taxon>Armillaria</taxon>
    </lineage>
</organism>
<comment type="caution">
    <text evidence="1">The sequence shown here is derived from an EMBL/GenBank/DDBJ whole genome shotgun (WGS) entry which is preliminary data.</text>
</comment>
<dbReference type="EMBL" id="JAUEPU010000036">
    <property type="protein sequence ID" value="KAK0489768.1"/>
    <property type="molecule type" value="Genomic_DNA"/>
</dbReference>
<keyword evidence="2" id="KW-1185">Reference proteome</keyword>
<evidence type="ECO:0000313" key="2">
    <source>
        <dbReference type="Proteomes" id="UP001175228"/>
    </source>
</evidence>
<dbReference type="Proteomes" id="UP001175228">
    <property type="component" value="Unassembled WGS sequence"/>
</dbReference>
<gene>
    <name evidence="1" type="ORF">EDD18DRAFT_1109927</name>
</gene>
<evidence type="ECO:0000313" key="1">
    <source>
        <dbReference type="EMBL" id="KAK0489768.1"/>
    </source>
</evidence>
<name>A0AA39PSK7_9AGAR</name>
<reference evidence="1" key="1">
    <citation type="submission" date="2023-06" db="EMBL/GenBank/DDBJ databases">
        <authorList>
            <consortium name="Lawrence Berkeley National Laboratory"/>
            <person name="Ahrendt S."/>
            <person name="Sahu N."/>
            <person name="Indic B."/>
            <person name="Wong-Bajracharya J."/>
            <person name="Merenyi Z."/>
            <person name="Ke H.-M."/>
            <person name="Monk M."/>
            <person name="Kocsube S."/>
            <person name="Drula E."/>
            <person name="Lipzen A."/>
            <person name="Balint B."/>
            <person name="Henrissat B."/>
            <person name="Andreopoulos B."/>
            <person name="Martin F.M."/>
            <person name="Harder C.B."/>
            <person name="Rigling D."/>
            <person name="Ford K.L."/>
            <person name="Foster G.D."/>
            <person name="Pangilinan J."/>
            <person name="Papanicolaou A."/>
            <person name="Barry K."/>
            <person name="LaButti K."/>
            <person name="Viragh M."/>
            <person name="Koriabine M."/>
            <person name="Yan M."/>
            <person name="Riley R."/>
            <person name="Champramary S."/>
            <person name="Plett K.L."/>
            <person name="Tsai I.J."/>
            <person name="Slot J."/>
            <person name="Sipos G."/>
            <person name="Plett J."/>
            <person name="Nagy L.G."/>
            <person name="Grigoriev I.V."/>
        </authorList>
    </citation>
    <scope>NUCLEOTIDE SEQUENCE</scope>
    <source>
        <strain evidence="1">HWK02</strain>
    </source>
</reference>
<proteinExistence type="predicted"/>
<dbReference type="AlphaFoldDB" id="A0AA39PSK7"/>
<protein>
    <submittedName>
        <fullName evidence="1">Uncharacterized protein</fullName>
    </submittedName>
</protein>